<reference evidence="2 3" key="1">
    <citation type="submission" date="2020-07" db="EMBL/GenBank/DDBJ databases">
        <title>Halosimplex litoreum sp. nov. and Halosimplex rubrum sp. nov., isolated from different salt environments.</title>
        <authorList>
            <person name="Cui H."/>
        </authorList>
    </citation>
    <scope>NUCLEOTIDE SEQUENCE [LARGE SCALE GENOMIC DNA]</scope>
    <source>
        <strain evidence="2 3">R2</strain>
    </source>
</reference>
<dbReference type="Proteomes" id="UP000509346">
    <property type="component" value="Chromosome"/>
</dbReference>
<gene>
    <name evidence="2" type="ORF">HZS54_12415</name>
</gene>
<dbReference type="GeneID" id="56083406"/>
<keyword evidence="3" id="KW-1185">Reference proteome</keyword>
<evidence type="ECO:0000313" key="2">
    <source>
        <dbReference type="EMBL" id="QLH82371.1"/>
    </source>
</evidence>
<sequence>MNATEQETTGTTLSGDELPPEDDPHEPTTDTKHQDENSIYPITSEFRVRASFDDGGRHPFSVGITIEIPFGVDTIPTQRTKAAREDINRKIDWENPELGALGTITFSEKDHVIKFYPEEERDTKTVGEWVMEQFYYVLEQANASQFTEGGIPLTDVTDMQDIVHRNLPGEFITVEGECNKCGETVRAETYVSKDADQGFAWCDCGIGSSYPRVDEIASDD</sequence>
<dbReference type="EMBL" id="CP058909">
    <property type="protein sequence ID" value="QLH82371.1"/>
    <property type="molecule type" value="Genomic_DNA"/>
</dbReference>
<dbReference type="KEGG" id="hpel:HZS54_12415"/>
<organism evidence="2 3">
    <name type="scientific">Halosimplex pelagicum</name>
    <dbReference type="NCBI Taxonomy" id="869886"/>
    <lineage>
        <taxon>Archaea</taxon>
        <taxon>Methanobacteriati</taxon>
        <taxon>Methanobacteriota</taxon>
        <taxon>Stenosarchaea group</taxon>
        <taxon>Halobacteria</taxon>
        <taxon>Halobacteriales</taxon>
        <taxon>Haloarculaceae</taxon>
        <taxon>Halosimplex</taxon>
    </lineage>
</organism>
<name>A0A7D5T446_9EURY</name>
<evidence type="ECO:0000256" key="1">
    <source>
        <dbReference type="SAM" id="MobiDB-lite"/>
    </source>
</evidence>
<proteinExistence type="predicted"/>
<feature type="compositionally biased region" description="Basic and acidic residues" evidence="1">
    <location>
        <begin position="25"/>
        <end position="36"/>
    </location>
</feature>
<feature type="region of interest" description="Disordered" evidence="1">
    <location>
        <begin position="1"/>
        <end position="39"/>
    </location>
</feature>
<dbReference type="AlphaFoldDB" id="A0A7D5T446"/>
<accession>A0A7D5T446</accession>
<feature type="compositionally biased region" description="Polar residues" evidence="1">
    <location>
        <begin position="1"/>
        <end position="14"/>
    </location>
</feature>
<protein>
    <submittedName>
        <fullName evidence="2">Uncharacterized protein</fullName>
    </submittedName>
</protein>
<evidence type="ECO:0000313" key="3">
    <source>
        <dbReference type="Proteomes" id="UP000509346"/>
    </source>
</evidence>
<dbReference type="RefSeq" id="WP_179922839.1">
    <property type="nucleotide sequence ID" value="NZ_CP058909.1"/>
</dbReference>